<feature type="region of interest" description="Disordered" evidence="1">
    <location>
        <begin position="104"/>
        <end position="128"/>
    </location>
</feature>
<dbReference type="EMBL" id="CH408081">
    <property type="protein sequence ID" value="EEQ40887.1"/>
    <property type="molecule type" value="Genomic_DNA"/>
</dbReference>
<dbReference type="AlphaFoldDB" id="C4YA78"/>
<protein>
    <submittedName>
        <fullName evidence="2">Uncharacterized protein</fullName>
    </submittedName>
</protein>
<dbReference type="InParanoid" id="C4YA78"/>
<sequence>MFQAQMFIGQKRNLAAVVALPRIEIVQVQDVARSRAEIKQLGSVNESLLVCRRDLGGMRVFLLQQLEVAVQNLGKALSELGKRRPVVIEKLKIHTFLRIGHASRRMGGSDKGKTPVHHGFGQGRSSGAVARRASRRNCQLHRSSPRLLLPFIIAN</sequence>
<reference evidence="2 3" key="1">
    <citation type="journal article" date="2009" name="Nature">
        <title>Evolution of pathogenicity and sexual reproduction in eight Candida genomes.</title>
        <authorList>
            <person name="Butler G."/>
            <person name="Rasmussen M.D."/>
            <person name="Lin M.F."/>
            <person name="Santos M.A."/>
            <person name="Sakthikumar S."/>
            <person name="Munro C.A."/>
            <person name="Rheinbay E."/>
            <person name="Grabherr M."/>
            <person name="Forche A."/>
            <person name="Reedy J.L."/>
            <person name="Agrafioti I."/>
            <person name="Arnaud M.B."/>
            <person name="Bates S."/>
            <person name="Brown A.J."/>
            <person name="Brunke S."/>
            <person name="Costanzo M.C."/>
            <person name="Fitzpatrick D.A."/>
            <person name="de Groot P.W."/>
            <person name="Harris D."/>
            <person name="Hoyer L.L."/>
            <person name="Hube B."/>
            <person name="Klis F.M."/>
            <person name="Kodira C."/>
            <person name="Lennard N."/>
            <person name="Logue M.E."/>
            <person name="Martin R."/>
            <person name="Neiman A.M."/>
            <person name="Nikolaou E."/>
            <person name="Quail M.A."/>
            <person name="Quinn J."/>
            <person name="Santos M.C."/>
            <person name="Schmitzberger F.F."/>
            <person name="Sherlock G."/>
            <person name="Shah P."/>
            <person name="Silverstein K.A."/>
            <person name="Skrzypek M.S."/>
            <person name="Soll D."/>
            <person name="Staggs R."/>
            <person name="Stansfield I."/>
            <person name="Stumpf M.P."/>
            <person name="Sudbery P.E."/>
            <person name="Srikantha T."/>
            <person name="Zeng Q."/>
            <person name="Berman J."/>
            <person name="Berriman M."/>
            <person name="Heitman J."/>
            <person name="Gow N.A."/>
            <person name="Lorenz M.C."/>
            <person name="Birren B.W."/>
            <person name="Kellis M."/>
            <person name="Cuomo C.A."/>
        </authorList>
    </citation>
    <scope>NUCLEOTIDE SEQUENCE [LARGE SCALE GENOMIC DNA]</scope>
    <source>
        <strain evidence="2 3">ATCC 42720</strain>
    </source>
</reference>
<dbReference type="KEGG" id="clu:CLUG_05016"/>
<dbReference type="HOGENOM" id="CLU_1695302_0_0_1"/>
<gene>
    <name evidence="2" type="ORF">CLUG_05016</name>
</gene>
<proteinExistence type="predicted"/>
<name>C4YA78_CLAL4</name>
<evidence type="ECO:0000313" key="3">
    <source>
        <dbReference type="Proteomes" id="UP000007703"/>
    </source>
</evidence>
<dbReference type="VEuPathDB" id="FungiDB:CLUG_05016"/>
<evidence type="ECO:0000313" key="2">
    <source>
        <dbReference type="EMBL" id="EEQ40887.1"/>
    </source>
</evidence>
<accession>C4YA78</accession>
<organism evidence="2 3">
    <name type="scientific">Clavispora lusitaniae (strain ATCC 42720)</name>
    <name type="common">Yeast</name>
    <name type="synonym">Candida lusitaniae</name>
    <dbReference type="NCBI Taxonomy" id="306902"/>
    <lineage>
        <taxon>Eukaryota</taxon>
        <taxon>Fungi</taxon>
        <taxon>Dikarya</taxon>
        <taxon>Ascomycota</taxon>
        <taxon>Saccharomycotina</taxon>
        <taxon>Pichiomycetes</taxon>
        <taxon>Metschnikowiaceae</taxon>
        <taxon>Clavispora</taxon>
    </lineage>
</organism>
<evidence type="ECO:0000256" key="1">
    <source>
        <dbReference type="SAM" id="MobiDB-lite"/>
    </source>
</evidence>
<dbReference type="Proteomes" id="UP000007703">
    <property type="component" value="Unassembled WGS sequence"/>
</dbReference>